<dbReference type="FunFam" id="3.30.160.60:FF:000072">
    <property type="entry name" value="zinc finger protein 143 isoform X1"/>
    <property type="match status" value="1"/>
</dbReference>
<feature type="compositionally biased region" description="Polar residues" evidence="10">
    <location>
        <begin position="305"/>
        <end position="322"/>
    </location>
</feature>
<evidence type="ECO:0000256" key="6">
    <source>
        <dbReference type="ARBA" id="ARBA00023015"/>
    </source>
</evidence>
<evidence type="ECO:0000259" key="11">
    <source>
        <dbReference type="PROSITE" id="PS50157"/>
    </source>
</evidence>
<evidence type="ECO:0000313" key="12">
    <source>
        <dbReference type="EMBL" id="OCF59120.1"/>
    </source>
</evidence>
<feature type="region of interest" description="Disordered" evidence="10">
    <location>
        <begin position="290"/>
        <end position="322"/>
    </location>
</feature>
<gene>
    <name evidence="12" type="ORF">L486_03621</name>
</gene>
<dbReference type="Proteomes" id="UP000092583">
    <property type="component" value="Unassembled WGS sequence"/>
</dbReference>
<evidence type="ECO:0000256" key="8">
    <source>
        <dbReference type="ARBA" id="ARBA00023242"/>
    </source>
</evidence>
<dbReference type="PANTHER" id="PTHR47427">
    <property type="entry name" value="PROTEIN STE12"/>
    <property type="match status" value="1"/>
</dbReference>
<dbReference type="GO" id="GO:0005634">
    <property type="term" value="C:nucleus"/>
    <property type="evidence" value="ECO:0007669"/>
    <property type="project" value="UniProtKB-SubCell"/>
</dbReference>
<dbReference type="PROSITE" id="PS50157">
    <property type="entry name" value="ZINC_FINGER_C2H2_2"/>
    <property type="match status" value="2"/>
</dbReference>
<evidence type="ECO:0000256" key="1">
    <source>
        <dbReference type="ARBA" id="ARBA00004123"/>
    </source>
</evidence>
<evidence type="ECO:0000256" key="9">
    <source>
        <dbReference type="PROSITE-ProRule" id="PRU00042"/>
    </source>
</evidence>
<sequence length="431" mass="46962">MVSRDKASMISRWHTTDYHSGDDRADQTAINAVQAHSGQLGPAQSNGSLLPLTNTVVPSRAHPIPWSSTLLQVTPSDRLALPSSYTTFASTGHTAHHHPLGSSSVPSKGFSCPLLSCGRLFKRLEHLKRHVRTHTQERPYECTRCVKRFSRSDNLTQHIKTHEKADRGERMKTEASESTEDDIAIMPEAEVDAMAARESRGHPTSTNSSMINSDHIYSLAYGENTSALQGHFSPARLPMLPPSFAGTEDIGGNTIGTVHAGRTPSVRPDWSSLGNPVPLMFRSVAENAFSTKRHRSMTPNPPPSGRTSLTEPHVSHQPSSSYLGASRYHPYISSATVHPGSHPYTRATSLDPSAFLGRTPGYDGYSMDHASQDPLPDASKEIHPFASFATSENATNSDTQSYGLSDMISDEVLPTLSTRFQGVQPDEQSKD</sequence>
<reference evidence="13" key="2">
    <citation type="submission" date="2013-12" db="EMBL/GenBank/DDBJ databases">
        <title>Evolution of pathogenesis and genome organization in the Tremellales.</title>
        <authorList>
            <person name="Cuomo C."/>
            <person name="Litvintseva A."/>
            <person name="Heitman J."/>
            <person name="Chen Y."/>
            <person name="Sun S."/>
            <person name="Springer D."/>
            <person name="Dromer F."/>
            <person name="Young S."/>
            <person name="Zeng Q."/>
            <person name="Chapman S."/>
            <person name="Gujja S."/>
            <person name="Saif S."/>
            <person name="Birren B."/>
        </authorList>
    </citation>
    <scope>NUCLEOTIDE SEQUENCE [LARGE SCALE GENOMIC DNA]</scope>
    <source>
        <strain evidence="13">CBS 10435</strain>
    </source>
</reference>
<dbReference type="EMBL" id="KI669461">
    <property type="protein sequence ID" value="OCF59120.1"/>
    <property type="molecule type" value="Genomic_DNA"/>
</dbReference>
<evidence type="ECO:0000256" key="4">
    <source>
        <dbReference type="ARBA" id="ARBA00022771"/>
    </source>
</evidence>
<feature type="domain" description="C2H2-type" evidence="11">
    <location>
        <begin position="140"/>
        <end position="167"/>
    </location>
</feature>
<evidence type="ECO:0000256" key="5">
    <source>
        <dbReference type="ARBA" id="ARBA00022833"/>
    </source>
</evidence>
<dbReference type="GO" id="GO:0000981">
    <property type="term" value="F:DNA-binding transcription factor activity, RNA polymerase II-specific"/>
    <property type="evidence" value="ECO:0007669"/>
    <property type="project" value="UniProtKB-ARBA"/>
</dbReference>
<protein>
    <recommendedName>
        <fullName evidence="11">C2H2-type domain-containing protein</fullName>
    </recommendedName>
</protein>
<dbReference type="Gene3D" id="3.30.160.60">
    <property type="entry name" value="Classic Zinc Finger"/>
    <property type="match status" value="2"/>
</dbReference>
<dbReference type="InterPro" id="IPR036236">
    <property type="entry name" value="Znf_C2H2_sf"/>
</dbReference>
<dbReference type="InterPro" id="IPR013087">
    <property type="entry name" value="Znf_C2H2_type"/>
</dbReference>
<keyword evidence="8" id="KW-0539">Nucleus</keyword>
<dbReference type="PANTHER" id="PTHR47427:SF1">
    <property type="entry name" value="PROTEIN STE12"/>
    <property type="match status" value="1"/>
</dbReference>
<keyword evidence="6" id="KW-0805">Transcription regulation</keyword>
<keyword evidence="7" id="KW-0804">Transcription</keyword>
<dbReference type="SUPFAM" id="SSF57667">
    <property type="entry name" value="beta-beta-alpha zinc fingers"/>
    <property type="match status" value="1"/>
</dbReference>
<dbReference type="OrthoDB" id="1095242at2759"/>
<dbReference type="InterPro" id="IPR052127">
    <property type="entry name" value="STE12_transcription_factor"/>
</dbReference>
<comment type="subcellular location">
    <subcellularLocation>
        <location evidence="1">Nucleus</location>
    </subcellularLocation>
</comment>
<dbReference type="AlphaFoldDB" id="A0A1B9IUE1"/>
<dbReference type="GO" id="GO:0008270">
    <property type="term" value="F:zinc ion binding"/>
    <property type="evidence" value="ECO:0007669"/>
    <property type="project" value="UniProtKB-KW"/>
</dbReference>
<dbReference type="SMART" id="SM00355">
    <property type="entry name" value="ZnF_C2H2"/>
    <property type="match status" value="2"/>
</dbReference>
<dbReference type="Pfam" id="PF00096">
    <property type="entry name" value="zf-C2H2"/>
    <property type="match status" value="2"/>
</dbReference>
<dbReference type="GO" id="GO:1990526">
    <property type="term" value="C:Ste12p-Dig1p-Dig2p complex"/>
    <property type="evidence" value="ECO:0007669"/>
    <property type="project" value="TreeGrafter"/>
</dbReference>
<keyword evidence="13" id="KW-1185">Reference proteome</keyword>
<keyword evidence="3" id="KW-0677">Repeat</keyword>
<accession>A0A1B9IUE1</accession>
<reference evidence="12 13" key="1">
    <citation type="submission" date="2013-07" db="EMBL/GenBank/DDBJ databases">
        <title>The Genome Sequence of Kwoniella mangroviensis CBS10435.</title>
        <authorList>
            <consortium name="The Broad Institute Genome Sequencing Platform"/>
            <person name="Cuomo C."/>
            <person name="Litvintseva A."/>
            <person name="Chen Y."/>
            <person name="Heitman J."/>
            <person name="Sun S."/>
            <person name="Springer D."/>
            <person name="Dromer F."/>
            <person name="Young S.K."/>
            <person name="Zeng Q."/>
            <person name="Gargeya S."/>
            <person name="Fitzgerald M."/>
            <person name="Abouelleil A."/>
            <person name="Alvarado L."/>
            <person name="Berlin A.M."/>
            <person name="Chapman S.B."/>
            <person name="Dewar J."/>
            <person name="Goldberg J."/>
            <person name="Griggs A."/>
            <person name="Gujja S."/>
            <person name="Hansen M."/>
            <person name="Howarth C."/>
            <person name="Imamovic A."/>
            <person name="Larimer J."/>
            <person name="McCowan C."/>
            <person name="Murphy C."/>
            <person name="Pearson M."/>
            <person name="Priest M."/>
            <person name="Roberts A."/>
            <person name="Saif S."/>
            <person name="Shea T."/>
            <person name="Sykes S."/>
            <person name="Wortman J."/>
            <person name="Nusbaum C."/>
            <person name="Birren B."/>
        </authorList>
    </citation>
    <scope>NUCLEOTIDE SEQUENCE [LARGE SCALE GENOMIC DNA]</scope>
    <source>
        <strain evidence="12 13">CBS 10435</strain>
    </source>
</reference>
<keyword evidence="5" id="KW-0862">Zinc</keyword>
<evidence type="ECO:0000256" key="3">
    <source>
        <dbReference type="ARBA" id="ARBA00022737"/>
    </source>
</evidence>
<proteinExistence type="predicted"/>
<evidence type="ECO:0000256" key="7">
    <source>
        <dbReference type="ARBA" id="ARBA00023163"/>
    </source>
</evidence>
<dbReference type="FunFam" id="3.30.160.60:FF:000110">
    <property type="entry name" value="Zinc finger protein-like"/>
    <property type="match status" value="1"/>
</dbReference>
<feature type="domain" description="C2H2-type" evidence="11">
    <location>
        <begin position="110"/>
        <end position="139"/>
    </location>
</feature>
<dbReference type="GO" id="GO:1990527">
    <property type="term" value="C:Tec1p-Ste12p-Dig1p complex"/>
    <property type="evidence" value="ECO:0007669"/>
    <property type="project" value="TreeGrafter"/>
</dbReference>
<evidence type="ECO:0000256" key="10">
    <source>
        <dbReference type="SAM" id="MobiDB-lite"/>
    </source>
</evidence>
<name>A0A1B9IUE1_9TREE</name>
<dbReference type="GO" id="GO:0000978">
    <property type="term" value="F:RNA polymerase II cis-regulatory region sequence-specific DNA binding"/>
    <property type="evidence" value="ECO:0007669"/>
    <property type="project" value="UniProtKB-ARBA"/>
</dbReference>
<keyword evidence="4 9" id="KW-0863">Zinc-finger</keyword>
<evidence type="ECO:0000313" key="13">
    <source>
        <dbReference type="Proteomes" id="UP000092583"/>
    </source>
</evidence>
<keyword evidence="2" id="KW-0479">Metal-binding</keyword>
<dbReference type="STRING" id="1331196.A0A1B9IUE1"/>
<evidence type="ECO:0000256" key="2">
    <source>
        <dbReference type="ARBA" id="ARBA00022723"/>
    </source>
</evidence>
<organism evidence="12 13">
    <name type="scientific">Kwoniella mangroviensis CBS 10435</name>
    <dbReference type="NCBI Taxonomy" id="1331196"/>
    <lineage>
        <taxon>Eukaryota</taxon>
        <taxon>Fungi</taxon>
        <taxon>Dikarya</taxon>
        <taxon>Basidiomycota</taxon>
        <taxon>Agaricomycotina</taxon>
        <taxon>Tremellomycetes</taxon>
        <taxon>Tremellales</taxon>
        <taxon>Cryptococcaceae</taxon>
        <taxon>Kwoniella</taxon>
    </lineage>
</organism>
<dbReference type="PROSITE" id="PS00028">
    <property type="entry name" value="ZINC_FINGER_C2H2_1"/>
    <property type="match status" value="2"/>
</dbReference>